<name>A0A3N4MHA6_9PEZI</name>
<dbReference type="OrthoDB" id="5284645at2759"/>
<evidence type="ECO:0008006" key="3">
    <source>
        <dbReference type="Google" id="ProtNLM"/>
    </source>
</evidence>
<dbReference type="AlphaFoldDB" id="A0A3N4MHA6"/>
<dbReference type="Proteomes" id="UP000267821">
    <property type="component" value="Unassembled WGS sequence"/>
</dbReference>
<reference evidence="1 2" key="1">
    <citation type="journal article" date="2018" name="Nat. Ecol. Evol.">
        <title>Pezizomycetes genomes reveal the molecular basis of ectomycorrhizal truffle lifestyle.</title>
        <authorList>
            <person name="Murat C."/>
            <person name="Payen T."/>
            <person name="Noel B."/>
            <person name="Kuo A."/>
            <person name="Morin E."/>
            <person name="Chen J."/>
            <person name="Kohler A."/>
            <person name="Krizsan K."/>
            <person name="Balestrini R."/>
            <person name="Da Silva C."/>
            <person name="Montanini B."/>
            <person name="Hainaut M."/>
            <person name="Levati E."/>
            <person name="Barry K.W."/>
            <person name="Belfiori B."/>
            <person name="Cichocki N."/>
            <person name="Clum A."/>
            <person name="Dockter R.B."/>
            <person name="Fauchery L."/>
            <person name="Guy J."/>
            <person name="Iotti M."/>
            <person name="Le Tacon F."/>
            <person name="Lindquist E.A."/>
            <person name="Lipzen A."/>
            <person name="Malagnac F."/>
            <person name="Mello A."/>
            <person name="Molinier V."/>
            <person name="Miyauchi S."/>
            <person name="Poulain J."/>
            <person name="Riccioni C."/>
            <person name="Rubini A."/>
            <person name="Sitrit Y."/>
            <person name="Splivallo R."/>
            <person name="Traeger S."/>
            <person name="Wang M."/>
            <person name="Zifcakova L."/>
            <person name="Wipf D."/>
            <person name="Zambonelli A."/>
            <person name="Paolocci F."/>
            <person name="Nowrousian M."/>
            <person name="Ottonello S."/>
            <person name="Baldrian P."/>
            <person name="Spatafora J.W."/>
            <person name="Henrissat B."/>
            <person name="Nagy L.G."/>
            <person name="Aury J.M."/>
            <person name="Wincker P."/>
            <person name="Grigoriev I.V."/>
            <person name="Bonfante P."/>
            <person name="Martin F.M."/>
        </authorList>
    </citation>
    <scope>NUCLEOTIDE SEQUENCE [LARGE SCALE GENOMIC DNA]</scope>
    <source>
        <strain evidence="1 2">ATCC MYA-4762</strain>
    </source>
</reference>
<evidence type="ECO:0000313" key="2">
    <source>
        <dbReference type="Proteomes" id="UP000267821"/>
    </source>
</evidence>
<keyword evidence="2" id="KW-1185">Reference proteome</keyword>
<proteinExistence type="predicted"/>
<accession>A0A3N4MHA6</accession>
<dbReference type="InParanoid" id="A0A3N4MHA6"/>
<gene>
    <name evidence="1" type="ORF">L211DRAFT_846059</name>
</gene>
<dbReference type="EMBL" id="ML121530">
    <property type="protein sequence ID" value="RPB28095.1"/>
    <property type="molecule type" value="Genomic_DNA"/>
</dbReference>
<organism evidence="1 2">
    <name type="scientific">Terfezia boudieri ATCC MYA-4762</name>
    <dbReference type="NCBI Taxonomy" id="1051890"/>
    <lineage>
        <taxon>Eukaryota</taxon>
        <taxon>Fungi</taxon>
        <taxon>Dikarya</taxon>
        <taxon>Ascomycota</taxon>
        <taxon>Pezizomycotina</taxon>
        <taxon>Pezizomycetes</taxon>
        <taxon>Pezizales</taxon>
        <taxon>Pezizaceae</taxon>
        <taxon>Terfezia</taxon>
    </lineage>
</organism>
<protein>
    <recommendedName>
        <fullName evidence="3">BTB domain-containing protein</fullName>
    </recommendedName>
</protein>
<sequence length="428" mass="48480">MAPKSSRNSPPHSYRSVGPTRLSPHWFFPDGDLLLRCNSTLYLVHSTVLSSASGVFRDALRRPAPTPNLPSLGAPIIGAEKCRTHSKGSVKVVLNQQPGLSLSAQLWLRQNQRRQAMGKPVDRWGSGKTARAPKVLVIEDREINVDYLLYFLYSRPYVLWLSHIERDLTEGRQNRETPITKDLLPYILSLGIRYQISAFTSASLSLLKANATIQPFFVIKTLHPFIPPPGSNFTSPTNIAHATTVIASIYNMAITALLDDFPRCHGPDSRVREEYKASVPLVVQQKCIERWNRYFWDMSFLNLGEMFSPYGSLSMKFEYEHDESCVPSSQTQCLESTRRMLLAQWLIWWQRETVQKCRLVPKPSQLRIFLESIEATLEDMEAEGEGRCGDGVMRGVMKMFERVVGPGIWEDGEEGFQGLRIDEDGVDA</sequence>
<evidence type="ECO:0000313" key="1">
    <source>
        <dbReference type="EMBL" id="RPB28095.1"/>
    </source>
</evidence>